<dbReference type="Pfam" id="PF13704">
    <property type="entry name" value="Glyco_tranf_2_4"/>
    <property type="match status" value="1"/>
</dbReference>
<evidence type="ECO:0000259" key="4">
    <source>
        <dbReference type="Pfam" id="PF00754"/>
    </source>
</evidence>
<dbReference type="GO" id="GO:0016757">
    <property type="term" value="F:glycosyltransferase activity"/>
    <property type="evidence" value="ECO:0007669"/>
    <property type="project" value="TreeGrafter"/>
</dbReference>
<keyword evidence="2" id="KW-0812">Transmembrane</keyword>
<dbReference type="InterPro" id="IPR008979">
    <property type="entry name" value="Galactose-bd-like_sf"/>
</dbReference>
<comment type="caution">
    <text evidence="5">The sequence shown here is derived from an EMBL/GenBank/DDBJ whole genome shotgun (WGS) entry which is preliminary data.</text>
</comment>
<keyword evidence="6" id="KW-1185">Reference proteome</keyword>
<feature type="domain" description="F5/8 type C" evidence="4">
    <location>
        <begin position="317"/>
        <end position="439"/>
    </location>
</feature>
<dbReference type="Pfam" id="PF00754">
    <property type="entry name" value="F5_F8_type_C"/>
    <property type="match status" value="1"/>
</dbReference>
<dbReference type="SUPFAM" id="SSF49785">
    <property type="entry name" value="Galactose-binding domain-like"/>
    <property type="match status" value="1"/>
</dbReference>
<evidence type="ECO:0000256" key="1">
    <source>
        <dbReference type="ARBA" id="ARBA00004167"/>
    </source>
</evidence>
<dbReference type="EMBL" id="JAESVB010000001">
    <property type="protein sequence ID" value="MCB8874321.1"/>
    <property type="molecule type" value="Genomic_DNA"/>
</dbReference>
<sequence>MSDHRPPASRPHVEVAIIACARWETQYIAEWLSYHRRIGFDRVYLYVNDDDAAAIVTAALPFLEGPDPFLVLLYFGLQGQQFQMTRHFLHHHMAETDWFMFLDIDEFLRLPDGNIKTYLAGIPEEWDSISFNWQHFGNSGFAHRPAGSVLLNYVRRESEIVSATKTLTRSRRVTPEAITSLWYIWHDWGHVLGDNLQAFNVLGDHRTLFHDNASYYERETTQTGIRQSGAYIHHYSIKSEGDFRRRVERGLVGDYGGQVIWGAIERDGGAPGHLRRLNAVYDSSLRDFWLKHLLQHYTQIVVPAPPGPNLLVGQKATQSSTSAWSRSESAEEDAAGAVNGKLTGSFQFHTELEHAPWWKVDLTTAAPVAQVRLFNRIDDAACGGRFRNFAIDINDTAGAWHEIYRDTADRILGGVDGRPMILNLQPPILCAGLRVRLLGSDYLHLDQVEAYAPIAAA</sequence>
<dbReference type="PANTHER" id="PTHR21461:SF69">
    <property type="entry name" value="GLYCOSYLTRANSFERASE FAMILY 92 PROTEIN"/>
    <property type="match status" value="1"/>
</dbReference>
<name>A0A964DXL1_9PROT</name>
<keyword evidence="3" id="KW-0472">Membrane</keyword>
<accession>A0A964DXL1</accession>
<gene>
    <name evidence="5" type="ORF">ASILVAE211_03930</name>
</gene>
<reference evidence="5" key="2">
    <citation type="submission" date="2021-01" db="EMBL/GenBank/DDBJ databases">
        <authorList>
            <person name="Mieszkin S."/>
            <person name="Pouder E."/>
            <person name="Alain K."/>
        </authorList>
    </citation>
    <scope>NUCLEOTIDE SEQUENCE</scope>
    <source>
        <strain evidence="5">HW T2.11</strain>
    </source>
</reference>
<keyword evidence="3" id="KW-1133">Transmembrane helix</keyword>
<dbReference type="InterPro" id="IPR000421">
    <property type="entry name" value="FA58C"/>
</dbReference>
<proteinExistence type="predicted"/>
<organism evidence="5 6">
    <name type="scientific">Acidisoma silvae</name>
    <dbReference type="NCBI Taxonomy" id="2802396"/>
    <lineage>
        <taxon>Bacteria</taxon>
        <taxon>Pseudomonadati</taxon>
        <taxon>Pseudomonadota</taxon>
        <taxon>Alphaproteobacteria</taxon>
        <taxon>Acetobacterales</taxon>
        <taxon>Acidocellaceae</taxon>
        <taxon>Acidisoma</taxon>
    </lineage>
</organism>
<dbReference type="RefSeq" id="WP_227319964.1">
    <property type="nucleotide sequence ID" value="NZ_JAESVB010000001.1"/>
</dbReference>
<dbReference type="PANTHER" id="PTHR21461">
    <property type="entry name" value="GLYCOSYLTRANSFERASE FAMILY 92 PROTEIN"/>
    <property type="match status" value="1"/>
</dbReference>
<dbReference type="GO" id="GO:0016020">
    <property type="term" value="C:membrane"/>
    <property type="evidence" value="ECO:0007669"/>
    <property type="project" value="UniProtKB-SubCell"/>
</dbReference>
<evidence type="ECO:0000313" key="6">
    <source>
        <dbReference type="Proteomes" id="UP000708298"/>
    </source>
</evidence>
<dbReference type="AlphaFoldDB" id="A0A964DXL1"/>
<protein>
    <submittedName>
        <fullName evidence="5">Glycosyltransferase family 2 protein</fullName>
    </submittedName>
</protein>
<evidence type="ECO:0000256" key="2">
    <source>
        <dbReference type="ARBA" id="ARBA00022692"/>
    </source>
</evidence>
<evidence type="ECO:0000313" key="5">
    <source>
        <dbReference type="EMBL" id="MCB8874321.1"/>
    </source>
</evidence>
<comment type="subcellular location">
    <subcellularLocation>
        <location evidence="1">Membrane</location>
        <topology evidence="1">Single-pass membrane protein</topology>
    </subcellularLocation>
</comment>
<evidence type="ECO:0000256" key="3">
    <source>
        <dbReference type="ARBA" id="ARBA00022989"/>
    </source>
</evidence>
<dbReference type="Gene3D" id="2.60.120.260">
    <property type="entry name" value="Galactose-binding domain-like"/>
    <property type="match status" value="1"/>
</dbReference>
<dbReference type="Proteomes" id="UP000708298">
    <property type="component" value="Unassembled WGS sequence"/>
</dbReference>
<dbReference type="GO" id="GO:0005737">
    <property type="term" value="C:cytoplasm"/>
    <property type="evidence" value="ECO:0007669"/>
    <property type="project" value="TreeGrafter"/>
</dbReference>
<reference evidence="5" key="1">
    <citation type="journal article" date="2021" name="Microorganisms">
        <title>Acidisoma silvae sp. nov. and Acidisomacellulosilytica sp. nov., Two Acidophilic Bacteria Isolated from Decaying Wood, Hydrolyzing Cellulose and Producing Poly-3-hydroxybutyrate.</title>
        <authorList>
            <person name="Mieszkin S."/>
            <person name="Pouder E."/>
            <person name="Uroz S."/>
            <person name="Simon-Colin C."/>
            <person name="Alain K."/>
        </authorList>
    </citation>
    <scope>NUCLEOTIDE SEQUENCE</scope>
    <source>
        <strain evidence="5">HW T2.11</strain>
    </source>
</reference>